<dbReference type="GO" id="GO:0009228">
    <property type="term" value="P:thiamine biosynthetic process"/>
    <property type="evidence" value="ECO:0007669"/>
    <property type="project" value="UniProtKB-KW"/>
</dbReference>
<name>A0A4R2N9D8_9PAST</name>
<organism evidence="12 13">
    <name type="scientific">Nicoletella semolina</name>
    <dbReference type="NCBI Taxonomy" id="271160"/>
    <lineage>
        <taxon>Bacteria</taxon>
        <taxon>Pseudomonadati</taxon>
        <taxon>Pseudomonadota</taxon>
        <taxon>Gammaproteobacteria</taxon>
        <taxon>Pasteurellales</taxon>
        <taxon>Pasteurellaceae</taxon>
        <taxon>Nicoletella</taxon>
    </lineage>
</organism>
<evidence type="ECO:0000256" key="4">
    <source>
        <dbReference type="ARBA" id="ARBA00022679"/>
    </source>
</evidence>
<comment type="pathway">
    <text evidence="3 11">Cofactor biosynthesis; thiamine diphosphate biosynthesis; 4-methyl-5-(2-phosphoethyl)-thiazole from 5-(2-hydroxyethyl)-4-methylthiazole: step 1/1.</text>
</comment>
<evidence type="ECO:0000256" key="11">
    <source>
        <dbReference type="HAMAP-Rule" id="MF_00228"/>
    </source>
</evidence>
<evidence type="ECO:0000256" key="7">
    <source>
        <dbReference type="ARBA" id="ARBA00022777"/>
    </source>
</evidence>
<evidence type="ECO:0000256" key="6">
    <source>
        <dbReference type="ARBA" id="ARBA00022741"/>
    </source>
</evidence>
<dbReference type="EC" id="2.7.1.50" evidence="11"/>
<reference evidence="12 13" key="1">
    <citation type="submission" date="2019-03" db="EMBL/GenBank/DDBJ databases">
        <title>Genomic Encyclopedia of Type Strains, Phase IV (KMG-IV): sequencing the most valuable type-strain genomes for metagenomic binning, comparative biology and taxonomic classification.</title>
        <authorList>
            <person name="Goeker M."/>
        </authorList>
    </citation>
    <scope>NUCLEOTIDE SEQUENCE [LARGE SCALE GENOMIC DNA]</scope>
    <source>
        <strain evidence="12 13">DSM 16380</strain>
    </source>
</reference>
<gene>
    <name evidence="11" type="primary">thiM</name>
    <name evidence="12" type="ORF">EV693_10593</name>
</gene>
<keyword evidence="4 11" id="KW-0808">Transferase</keyword>
<dbReference type="Proteomes" id="UP000295537">
    <property type="component" value="Unassembled WGS sequence"/>
</dbReference>
<dbReference type="PIRSF" id="PIRSF000513">
    <property type="entry name" value="Thz_kinase"/>
    <property type="match status" value="1"/>
</dbReference>
<dbReference type="Gene3D" id="3.40.1190.20">
    <property type="match status" value="1"/>
</dbReference>
<keyword evidence="5 11" id="KW-0479">Metal-binding</keyword>
<keyword evidence="7 11" id="KW-0418">Kinase</keyword>
<comment type="catalytic activity">
    <reaction evidence="1 11">
        <text>5-(2-hydroxyethyl)-4-methylthiazole + ATP = 4-methyl-5-(2-phosphooxyethyl)-thiazole + ADP + H(+)</text>
        <dbReference type="Rhea" id="RHEA:24212"/>
        <dbReference type="ChEBI" id="CHEBI:15378"/>
        <dbReference type="ChEBI" id="CHEBI:17957"/>
        <dbReference type="ChEBI" id="CHEBI:30616"/>
        <dbReference type="ChEBI" id="CHEBI:58296"/>
        <dbReference type="ChEBI" id="CHEBI:456216"/>
        <dbReference type="EC" id="2.7.1.50"/>
    </reaction>
</comment>
<proteinExistence type="inferred from homology"/>
<keyword evidence="9 11" id="KW-0460">Magnesium</keyword>
<comment type="caution">
    <text evidence="12">The sequence shown here is derived from an EMBL/GenBank/DDBJ whole genome shotgun (WGS) entry which is preliminary data.</text>
</comment>
<comment type="cofactor">
    <cofactor evidence="2 11">
        <name>Mg(2+)</name>
        <dbReference type="ChEBI" id="CHEBI:18420"/>
    </cofactor>
</comment>
<evidence type="ECO:0000256" key="2">
    <source>
        <dbReference type="ARBA" id="ARBA00001946"/>
    </source>
</evidence>
<dbReference type="NCBIfam" id="TIGR00694">
    <property type="entry name" value="thiM"/>
    <property type="match status" value="1"/>
</dbReference>
<dbReference type="NCBIfam" id="NF006830">
    <property type="entry name" value="PRK09355.1"/>
    <property type="match status" value="1"/>
</dbReference>
<dbReference type="GO" id="GO:0000287">
    <property type="term" value="F:magnesium ion binding"/>
    <property type="evidence" value="ECO:0007669"/>
    <property type="project" value="UniProtKB-UniRule"/>
</dbReference>
<keyword evidence="6 11" id="KW-0547">Nucleotide-binding</keyword>
<dbReference type="OrthoDB" id="8909021at2"/>
<evidence type="ECO:0000313" key="12">
    <source>
        <dbReference type="EMBL" id="TCP17624.1"/>
    </source>
</evidence>
<evidence type="ECO:0000256" key="1">
    <source>
        <dbReference type="ARBA" id="ARBA00001771"/>
    </source>
</evidence>
<protein>
    <recommendedName>
        <fullName evidence="11">Hydroxyethylthiazole kinase</fullName>
        <ecNumber evidence="11">2.7.1.50</ecNumber>
    </recommendedName>
    <alternativeName>
        <fullName evidence="11">4-methyl-5-beta-hydroxyethylthiazole kinase</fullName>
        <shortName evidence="11">TH kinase</shortName>
        <shortName evidence="11">Thz kinase</shortName>
    </alternativeName>
</protein>
<keyword evidence="10 11" id="KW-0784">Thiamine biosynthesis</keyword>
<dbReference type="EMBL" id="SLXJ01000005">
    <property type="protein sequence ID" value="TCP17624.1"/>
    <property type="molecule type" value="Genomic_DNA"/>
</dbReference>
<dbReference type="GO" id="GO:0009229">
    <property type="term" value="P:thiamine diphosphate biosynthetic process"/>
    <property type="evidence" value="ECO:0007669"/>
    <property type="project" value="UniProtKB-UniRule"/>
</dbReference>
<evidence type="ECO:0000256" key="5">
    <source>
        <dbReference type="ARBA" id="ARBA00022723"/>
    </source>
</evidence>
<evidence type="ECO:0000313" key="13">
    <source>
        <dbReference type="Proteomes" id="UP000295537"/>
    </source>
</evidence>
<feature type="binding site" evidence="11">
    <location>
        <position position="117"/>
    </location>
    <ligand>
        <name>ATP</name>
        <dbReference type="ChEBI" id="CHEBI:30616"/>
    </ligand>
</feature>
<evidence type="ECO:0000256" key="8">
    <source>
        <dbReference type="ARBA" id="ARBA00022840"/>
    </source>
</evidence>
<dbReference type="RefSeq" id="WP_132501217.1">
    <property type="nucleotide sequence ID" value="NZ_LVXA01000001.1"/>
</dbReference>
<keyword evidence="13" id="KW-1185">Reference proteome</keyword>
<dbReference type="InterPro" id="IPR000417">
    <property type="entry name" value="Hyethyz_kinase"/>
</dbReference>
<evidence type="ECO:0000256" key="10">
    <source>
        <dbReference type="ARBA" id="ARBA00022977"/>
    </source>
</evidence>
<sequence>MKSRFLKQVRQQNPLVHNITNIVAANFAANGLLAIGASPLMSNSIEEMEEIARFSQVLVINIGTLLGNDVEAMLLAGKTANKVGIPVVLDPVAVGATQFRRETVKRLLNEIKFTLIRGNAGEIAALAGVQWEAKGVDAGSGQGDVAALAKKAAHDYRCIVALSGEIDVISDGSQVVKIANGTPMFPKITASGCLLGAICGAFLAVAKSDNYFDATLEACATYAIAGERAAASLNPTEFGQFEVGLLDNLGGISPEMIEQYARITYA</sequence>
<dbReference type="GO" id="GO:0004417">
    <property type="term" value="F:hydroxyethylthiazole kinase activity"/>
    <property type="evidence" value="ECO:0007669"/>
    <property type="project" value="UniProtKB-UniRule"/>
</dbReference>
<dbReference type="UniPathway" id="UPA00060">
    <property type="reaction ID" value="UER00139"/>
</dbReference>
<evidence type="ECO:0000256" key="3">
    <source>
        <dbReference type="ARBA" id="ARBA00004868"/>
    </source>
</evidence>
<feature type="binding site" evidence="11">
    <location>
        <position position="163"/>
    </location>
    <ligand>
        <name>ATP</name>
        <dbReference type="ChEBI" id="CHEBI:30616"/>
    </ligand>
</feature>
<dbReference type="Pfam" id="PF02110">
    <property type="entry name" value="HK"/>
    <property type="match status" value="1"/>
</dbReference>
<dbReference type="AlphaFoldDB" id="A0A4R2N9D8"/>
<comment type="function">
    <text evidence="11">Catalyzes the phosphorylation of the hydroxyl group of 4-methyl-5-beta-hydroxyethylthiazole (THZ).</text>
</comment>
<feature type="binding site" evidence="11">
    <location>
        <position position="190"/>
    </location>
    <ligand>
        <name>substrate</name>
    </ligand>
</feature>
<keyword evidence="8 11" id="KW-0067">ATP-binding</keyword>
<dbReference type="SUPFAM" id="SSF53613">
    <property type="entry name" value="Ribokinase-like"/>
    <property type="match status" value="1"/>
</dbReference>
<accession>A0A4R2N9D8</accession>
<feature type="binding site" evidence="11">
    <location>
        <position position="41"/>
    </location>
    <ligand>
        <name>substrate</name>
    </ligand>
</feature>
<dbReference type="GO" id="GO:0005524">
    <property type="term" value="F:ATP binding"/>
    <property type="evidence" value="ECO:0007669"/>
    <property type="project" value="UniProtKB-UniRule"/>
</dbReference>
<dbReference type="CDD" id="cd01170">
    <property type="entry name" value="THZ_kinase"/>
    <property type="match status" value="1"/>
</dbReference>
<evidence type="ECO:0000256" key="9">
    <source>
        <dbReference type="ARBA" id="ARBA00022842"/>
    </source>
</evidence>
<dbReference type="PRINTS" id="PR01099">
    <property type="entry name" value="HYETHTZKNASE"/>
</dbReference>
<dbReference type="HAMAP" id="MF_00228">
    <property type="entry name" value="Thz_kinase"/>
    <property type="match status" value="1"/>
</dbReference>
<dbReference type="InterPro" id="IPR029056">
    <property type="entry name" value="Ribokinase-like"/>
</dbReference>
<comment type="similarity">
    <text evidence="11">Belongs to the Thz kinase family.</text>
</comment>